<dbReference type="PANTHER" id="PTHR10948:SF23">
    <property type="entry name" value="TRANSPOSASE INSI FOR INSERTION SEQUENCE ELEMENT IS30A-RELATED"/>
    <property type="match status" value="1"/>
</dbReference>
<keyword evidence="1" id="KW-0233">DNA recombination</keyword>
<sequence length="356" mass="41157">MLKQIRKEFFMTQLNSSTYTSTKHYQHLADTERGQIEALHDQGVSERSIATKLQRSPSTISRELRRGTTSQMSTYGVYHKHYFADTGKAVYQKNRSHCHAIGMMAKSQLFMQLLEKALKAQPRTDSVDSFVHRFRKTYPELHCPSTPTVYRIIDSGLSILRNTDLPKKVGRRNKKHSQHIRTNKKLLGLSIEQRPKYIDNRSQFGHWEGDLVKGHRVKSQPALLTLTERKTRYEIIIKIPDYRAQTCLEYVQSIVNGNPKLFKSITFDNGSEFSLLNQVSGTTIYFAHPYSPWERGSNENQNGLIRESIPKGLSLTSYTDDWINKVALALNTRLRKALNYHSSRYCFNKELTTSTY</sequence>
<dbReference type="NCBIfam" id="NF033563">
    <property type="entry name" value="transpos_IS30"/>
    <property type="match status" value="1"/>
</dbReference>
<dbReference type="GO" id="GO:0005829">
    <property type="term" value="C:cytosol"/>
    <property type="evidence" value="ECO:0007669"/>
    <property type="project" value="TreeGrafter"/>
</dbReference>
<proteinExistence type="predicted"/>
<evidence type="ECO:0000313" key="4">
    <source>
        <dbReference type="Proteomes" id="UP000051249"/>
    </source>
</evidence>
<dbReference type="GO" id="GO:0015074">
    <property type="term" value="P:DNA integration"/>
    <property type="evidence" value="ECO:0007669"/>
    <property type="project" value="InterPro"/>
</dbReference>
<evidence type="ECO:0000256" key="1">
    <source>
        <dbReference type="ARBA" id="ARBA00023172"/>
    </source>
</evidence>
<comment type="caution">
    <text evidence="3">The sequence shown here is derived from an EMBL/GenBank/DDBJ whole genome shotgun (WGS) entry which is preliminary data.</text>
</comment>
<dbReference type="Proteomes" id="UP000051249">
    <property type="component" value="Unassembled WGS sequence"/>
</dbReference>
<dbReference type="EMBL" id="JQCQ01000072">
    <property type="protein sequence ID" value="KRO20158.1"/>
    <property type="molecule type" value="Genomic_DNA"/>
</dbReference>
<accession>A0A0R2N2R0</accession>
<keyword evidence="4" id="KW-1185">Reference proteome</keyword>
<dbReference type="PANTHER" id="PTHR10948">
    <property type="entry name" value="TRANSPOSASE"/>
    <property type="match status" value="1"/>
</dbReference>
<dbReference type="GO" id="GO:0004803">
    <property type="term" value="F:transposase activity"/>
    <property type="evidence" value="ECO:0007669"/>
    <property type="project" value="TreeGrafter"/>
</dbReference>
<name>A0A0R2N2R0_9LACO</name>
<dbReference type="GO" id="GO:0003676">
    <property type="term" value="F:nucleic acid binding"/>
    <property type="evidence" value="ECO:0007669"/>
    <property type="project" value="InterPro"/>
</dbReference>
<dbReference type="InterPro" id="IPR051917">
    <property type="entry name" value="Transposase-Integrase"/>
</dbReference>
<dbReference type="GO" id="GO:0006310">
    <property type="term" value="P:DNA recombination"/>
    <property type="evidence" value="ECO:0007669"/>
    <property type="project" value="UniProtKB-KW"/>
</dbReference>
<evidence type="ECO:0000313" key="3">
    <source>
        <dbReference type="EMBL" id="KRO20158.1"/>
    </source>
</evidence>
<dbReference type="Gene3D" id="3.30.420.10">
    <property type="entry name" value="Ribonuclease H-like superfamily/Ribonuclease H"/>
    <property type="match status" value="1"/>
</dbReference>
<gene>
    <name evidence="3" type="ORF">IV88_GL001646</name>
</gene>
<dbReference type="SUPFAM" id="SSF53098">
    <property type="entry name" value="Ribonuclease H-like"/>
    <property type="match status" value="1"/>
</dbReference>
<feature type="domain" description="Integrase catalytic" evidence="2">
    <location>
        <begin position="191"/>
        <end position="351"/>
    </location>
</feature>
<dbReference type="InterPro" id="IPR036397">
    <property type="entry name" value="RNaseH_sf"/>
</dbReference>
<dbReference type="PATRIC" id="fig|480391.4.peg.1678"/>
<protein>
    <submittedName>
        <fullName evidence="3">Transposase</fullName>
    </submittedName>
</protein>
<dbReference type="AlphaFoldDB" id="A0A0R2N2R0"/>
<dbReference type="GO" id="GO:0032196">
    <property type="term" value="P:transposition"/>
    <property type="evidence" value="ECO:0007669"/>
    <property type="project" value="TreeGrafter"/>
</dbReference>
<dbReference type="InterPro" id="IPR053392">
    <property type="entry name" value="Transposase_IS30-like"/>
</dbReference>
<reference evidence="3 4" key="1">
    <citation type="journal article" date="2015" name="Genome Announc.">
        <title>Expanding the biotechnology potential of lactobacilli through comparative genomics of 213 strains and associated genera.</title>
        <authorList>
            <person name="Sun Z."/>
            <person name="Harris H.M."/>
            <person name="McCann A."/>
            <person name="Guo C."/>
            <person name="Argimon S."/>
            <person name="Zhang W."/>
            <person name="Yang X."/>
            <person name="Jeffery I.B."/>
            <person name="Cooney J.C."/>
            <person name="Kagawa T.F."/>
            <person name="Liu W."/>
            <person name="Song Y."/>
            <person name="Salvetti E."/>
            <person name="Wrobel A."/>
            <person name="Rasinkangas P."/>
            <person name="Parkhill J."/>
            <person name="Rea M.C."/>
            <person name="O'Sullivan O."/>
            <person name="Ritari J."/>
            <person name="Douillard F.P."/>
            <person name="Paul Ross R."/>
            <person name="Yang R."/>
            <person name="Briner A.E."/>
            <person name="Felis G.E."/>
            <person name="de Vos W.M."/>
            <person name="Barrangou R."/>
            <person name="Klaenhammer T.R."/>
            <person name="Caufield P.W."/>
            <person name="Cui Y."/>
            <person name="Zhang H."/>
            <person name="O'Toole P.W."/>
        </authorList>
    </citation>
    <scope>NUCLEOTIDE SEQUENCE [LARGE SCALE GENOMIC DNA]</scope>
    <source>
        <strain evidence="3 4">DSM 23026</strain>
    </source>
</reference>
<dbReference type="Pfam" id="PF13936">
    <property type="entry name" value="HTH_38"/>
    <property type="match status" value="1"/>
</dbReference>
<dbReference type="Gene3D" id="1.10.10.60">
    <property type="entry name" value="Homeodomain-like"/>
    <property type="match status" value="1"/>
</dbReference>
<evidence type="ECO:0000259" key="2">
    <source>
        <dbReference type="PROSITE" id="PS50994"/>
    </source>
</evidence>
<dbReference type="InterPro" id="IPR012337">
    <property type="entry name" value="RNaseH-like_sf"/>
</dbReference>
<organism evidence="3 4">
    <name type="scientific">Pediococcus argentinicus</name>
    <dbReference type="NCBI Taxonomy" id="480391"/>
    <lineage>
        <taxon>Bacteria</taxon>
        <taxon>Bacillati</taxon>
        <taxon>Bacillota</taxon>
        <taxon>Bacilli</taxon>
        <taxon>Lactobacillales</taxon>
        <taxon>Lactobacillaceae</taxon>
        <taxon>Pediococcus</taxon>
    </lineage>
</organism>
<dbReference type="InterPro" id="IPR025246">
    <property type="entry name" value="IS30-like_HTH"/>
</dbReference>
<dbReference type="PROSITE" id="PS50994">
    <property type="entry name" value="INTEGRASE"/>
    <property type="match status" value="1"/>
</dbReference>
<dbReference type="InterPro" id="IPR001584">
    <property type="entry name" value="Integrase_cat-core"/>
</dbReference>